<dbReference type="SUPFAM" id="SSF52540">
    <property type="entry name" value="P-loop containing nucleoside triphosphate hydrolases"/>
    <property type="match status" value="1"/>
</dbReference>
<dbReference type="InterPro" id="IPR027417">
    <property type="entry name" value="P-loop_NTPase"/>
</dbReference>
<gene>
    <name evidence="1" type="ORF">LCGC14_1940540</name>
</gene>
<accession>A0A0F9IHU1</accession>
<dbReference type="AlphaFoldDB" id="A0A0F9IHU1"/>
<reference evidence="1" key="1">
    <citation type="journal article" date="2015" name="Nature">
        <title>Complex archaea that bridge the gap between prokaryotes and eukaryotes.</title>
        <authorList>
            <person name="Spang A."/>
            <person name="Saw J.H."/>
            <person name="Jorgensen S.L."/>
            <person name="Zaremba-Niedzwiedzka K."/>
            <person name="Martijn J."/>
            <person name="Lind A.E."/>
            <person name="van Eijk R."/>
            <person name="Schleper C."/>
            <person name="Guy L."/>
            <person name="Ettema T.J."/>
        </authorList>
    </citation>
    <scope>NUCLEOTIDE SEQUENCE</scope>
</reference>
<protein>
    <recommendedName>
        <fullName evidence="2">SF4 helicase domain-containing protein</fullName>
    </recommendedName>
</protein>
<dbReference type="Gene3D" id="3.40.50.300">
    <property type="entry name" value="P-loop containing nucleotide triphosphate hydrolases"/>
    <property type="match status" value="1"/>
</dbReference>
<dbReference type="Pfam" id="PF13481">
    <property type="entry name" value="AAA_25"/>
    <property type="match status" value="1"/>
</dbReference>
<name>A0A0F9IHU1_9ZZZZ</name>
<organism evidence="1">
    <name type="scientific">marine sediment metagenome</name>
    <dbReference type="NCBI Taxonomy" id="412755"/>
    <lineage>
        <taxon>unclassified sequences</taxon>
        <taxon>metagenomes</taxon>
        <taxon>ecological metagenomes</taxon>
    </lineage>
</organism>
<dbReference type="EMBL" id="LAZR01020994">
    <property type="protein sequence ID" value="KKL86857.1"/>
    <property type="molecule type" value="Genomic_DNA"/>
</dbReference>
<comment type="caution">
    <text evidence="1">The sequence shown here is derived from an EMBL/GenBank/DDBJ whole genome shotgun (WGS) entry which is preliminary data.</text>
</comment>
<evidence type="ECO:0000313" key="1">
    <source>
        <dbReference type="EMBL" id="KKL86857.1"/>
    </source>
</evidence>
<evidence type="ECO:0008006" key="2">
    <source>
        <dbReference type="Google" id="ProtNLM"/>
    </source>
</evidence>
<sequence>MEQFRQWSPPYRPDDLIEDGLLFPGAALMMFGAAGSWKTMGGIHLASCLAKGIPWFGLKTSTATVLLHQAELTKSKQKDRVFKYLNNNQGKSPNLFYYTVEDENVFVDTTVGMSLLEKHIDEVRRRAHDTSLPIVVILDPLKHYMKGHISDEYEVNKFQRNLDPIRKGKAVAFVIIHHARLTRVDGGGAVVDLGAEEIMGSSYWNNWMDTIVRLKITNPFSGSDRILTSFGKHRNSEDFHPAFTVQWNRSTLTPEVVDREIVVEDEPTVRDLT</sequence>
<proteinExistence type="predicted"/>